<protein>
    <submittedName>
        <fullName evidence="1">Uncharacterized protein</fullName>
    </submittedName>
</protein>
<dbReference type="AlphaFoldDB" id="K2FWN7"/>
<proteinExistence type="predicted"/>
<evidence type="ECO:0000313" key="1">
    <source>
        <dbReference type="EMBL" id="EKE26302.1"/>
    </source>
</evidence>
<gene>
    <name evidence="1" type="ORF">ACD_4C00342G0005</name>
</gene>
<organism evidence="1">
    <name type="scientific">uncultured bacterium</name>
    <name type="common">gcode 4</name>
    <dbReference type="NCBI Taxonomy" id="1234023"/>
    <lineage>
        <taxon>Bacteria</taxon>
        <taxon>environmental samples</taxon>
    </lineage>
</organism>
<reference evidence="1" key="1">
    <citation type="journal article" date="2012" name="Science">
        <title>Fermentation, hydrogen, and sulfur metabolism in multiple uncultivated bacterial phyla.</title>
        <authorList>
            <person name="Wrighton K.C."/>
            <person name="Thomas B.C."/>
            <person name="Sharon I."/>
            <person name="Miller C.S."/>
            <person name="Castelle C.J."/>
            <person name="VerBerkmoes N.C."/>
            <person name="Wilkins M.J."/>
            <person name="Hettich R.L."/>
            <person name="Lipton M.S."/>
            <person name="Williams K.H."/>
            <person name="Long P.E."/>
            <person name="Banfield J.F."/>
        </authorList>
    </citation>
    <scope>NUCLEOTIDE SEQUENCE [LARGE SCALE GENOMIC DNA]</scope>
</reference>
<accession>K2FWN7</accession>
<sequence>MIKSVKNTLNETDTESNIEILKQEINIYCELFIKSNSELKLAKESDEILDLNRLKLIFWEVNIKKEFVIMKIYELSYPEYQEIESYLKDKFLESVWIEKRSLAELKAWIINAKEDNLII</sequence>
<name>K2FWN7_9BACT</name>
<comment type="caution">
    <text evidence="1">The sequence shown here is derived from an EMBL/GenBank/DDBJ whole genome shotgun (WGS) entry which is preliminary data.</text>
</comment>
<dbReference type="EMBL" id="AMFJ01000858">
    <property type="protein sequence ID" value="EKE26302.1"/>
    <property type="molecule type" value="Genomic_DNA"/>
</dbReference>